<dbReference type="EMBL" id="JANBVO010000006">
    <property type="protein sequence ID" value="KAJ9151254.1"/>
    <property type="molecule type" value="Genomic_DNA"/>
</dbReference>
<evidence type="ECO:0000259" key="2">
    <source>
        <dbReference type="Pfam" id="PF25534"/>
    </source>
</evidence>
<organism evidence="3 4">
    <name type="scientific">Pleurostoma richardsiae</name>
    <dbReference type="NCBI Taxonomy" id="41990"/>
    <lineage>
        <taxon>Eukaryota</taxon>
        <taxon>Fungi</taxon>
        <taxon>Dikarya</taxon>
        <taxon>Ascomycota</taxon>
        <taxon>Pezizomycotina</taxon>
        <taxon>Sordariomycetes</taxon>
        <taxon>Sordariomycetidae</taxon>
        <taxon>Calosphaeriales</taxon>
        <taxon>Pleurostomataceae</taxon>
        <taxon>Pleurostoma</taxon>
    </lineage>
</organism>
<keyword evidence="4" id="KW-1185">Reference proteome</keyword>
<feature type="region of interest" description="Disordered" evidence="1">
    <location>
        <begin position="351"/>
        <end position="583"/>
    </location>
</feature>
<evidence type="ECO:0000313" key="4">
    <source>
        <dbReference type="Proteomes" id="UP001174694"/>
    </source>
</evidence>
<proteinExistence type="predicted"/>
<accession>A0AA38S5X3</accession>
<sequence>MPCFKGLAVSIHANGAPLPEYGVQRQSRLSRISSYIPVPQPTLDTDSNVPQPAKFAISITLLTPNLPIPYSTPKATEANPYPKPQLVGALPTSTGDRAKYGGVVTPYIPMTNSENETIAAYIYFDGRVKEEVATLLRPGEETWVNSRWVQVPESEGGGLAEREFLFREVGLEKWLNGLDLKGHDAAERLEKRRQKFEKRRRKQKADAGGGSMDTEEKSRTPRDTLRYGNPDASPVEAVLDDDSSSSSDDDEPPEATGQIKVAMFRVLASGEIKKGEYSPQFDAHDDDDDAEGGNTNGVDADVEHTTSFAKPKTLDPKSISTQTVTGIDGPDKPYATFTFFYRGERQLQKLGVLPSSKAQPTTPSAAKRRSGQLDFSTLGPLKTTGTVGFSTFRDHDTDSARRRKARKKSSGSIGAAMDDSDDDDDDSDEALVRMEDVDDKEDKTKVEPADEAKFSGELADGVNRIRLKRQHSVDQDSGSVSSRKSPSAGPISGETPPDATAAALGQPAPGSSAASLFGASLPDDMAFGSPLKKQRASIFGEESKDSRPTPALGDILAKAEADQKKVEVPPSAPRPKVEDDEEL</sequence>
<feature type="region of interest" description="Disordered" evidence="1">
    <location>
        <begin position="193"/>
        <end position="257"/>
    </location>
</feature>
<dbReference type="AlphaFoldDB" id="A0AA38S5X3"/>
<dbReference type="InterPro" id="IPR057678">
    <property type="entry name" value="DUF7918"/>
</dbReference>
<feature type="compositionally biased region" description="Basic and acidic residues" evidence="1">
    <location>
        <begin position="557"/>
        <end position="567"/>
    </location>
</feature>
<feature type="compositionally biased region" description="Low complexity" evidence="1">
    <location>
        <begin position="507"/>
        <end position="522"/>
    </location>
</feature>
<feature type="compositionally biased region" description="Basic residues" evidence="1">
    <location>
        <begin position="193"/>
        <end position="203"/>
    </location>
</feature>
<dbReference type="Pfam" id="PF25534">
    <property type="entry name" value="DUF7918"/>
    <property type="match status" value="1"/>
</dbReference>
<dbReference type="Proteomes" id="UP001174694">
    <property type="component" value="Unassembled WGS sequence"/>
</dbReference>
<evidence type="ECO:0000313" key="3">
    <source>
        <dbReference type="EMBL" id="KAJ9151254.1"/>
    </source>
</evidence>
<reference evidence="3" key="1">
    <citation type="submission" date="2022-07" db="EMBL/GenBank/DDBJ databases">
        <title>Fungi with potential for degradation of polypropylene.</title>
        <authorList>
            <person name="Gostincar C."/>
        </authorList>
    </citation>
    <scope>NUCLEOTIDE SEQUENCE</scope>
    <source>
        <strain evidence="3">EXF-13308</strain>
    </source>
</reference>
<feature type="domain" description="DUF7918" evidence="2">
    <location>
        <begin position="233"/>
        <end position="356"/>
    </location>
</feature>
<feature type="compositionally biased region" description="Basic and acidic residues" evidence="1">
    <location>
        <begin position="214"/>
        <end position="225"/>
    </location>
</feature>
<comment type="caution">
    <text evidence="3">The sequence shown here is derived from an EMBL/GenBank/DDBJ whole genome shotgun (WGS) entry which is preliminary data.</text>
</comment>
<protein>
    <submittedName>
        <fullName evidence="3">Beta-lactamase-type transpeptidase fold domain-containing protein</fullName>
    </submittedName>
</protein>
<feature type="compositionally biased region" description="Acidic residues" evidence="1">
    <location>
        <begin position="418"/>
        <end position="429"/>
    </location>
</feature>
<feature type="compositionally biased region" description="Polar residues" evidence="1">
    <location>
        <begin position="475"/>
        <end position="485"/>
    </location>
</feature>
<feature type="compositionally biased region" description="Basic and acidic residues" evidence="1">
    <location>
        <begin position="430"/>
        <end position="454"/>
    </location>
</feature>
<dbReference type="PANTHER" id="PTHR36223:SF5">
    <property type="entry name" value="BETA-LACTAMASE-TYPE TRANSPEPTIDASE FOLD DOMAIN CONTAINING PROTEIN"/>
    <property type="match status" value="1"/>
</dbReference>
<evidence type="ECO:0000256" key="1">
    <source>
        <dbReference type="SAM" id="MobiDB-lite"/>
    </source>
</evidence>
<dbReference type="PANTHER" id="PTHR36223">
    <property type="entry name" value="BETA-LACTAMASE-TYPE TRANSPEPTIDASE FOLD DOMAIN CONTAINING PROTEIN"/>
    <property type="match status" value="1"/>
</dbReference>
<feature type="compositionally biased region" description="Acidic residues" evidence="1">
    <location>
        <begin position="238"/>
        <end position="253"/>
    </location>
</feature>
<name>A0AA38S5X3_9PEZI</name>
<feature type="region of interest" description="Disordered" evidence="1">
    <location>
        <begin position="275"/>
        <end position="301"/>
    </location>
</feature>
<gene>
    <name evidence="3" type="ORF">NKR23_g3127</name>
</gene>